<feature type="domain" description="Band 7" evidence="9">
    <location>
        <begin position="95"/>
        <end position="267"/>
    </location>
</feature>
<evidence type="ECO:0000256" key="4">
    <source>
        <dbReference type="ARBA" id="ARBA00022989"/>
    </source>
</evidence>
<evidence type="ECO:0000256" key="6">
    <source>
        <dbReference type="RuleBase" id="RU364113"/>
    </source>
</evidence>
<feature type="region of interest" description="Disordered" evidence="8">
    <location>
        <begin position="374"/>
        <end position="419"/>
    </location>
</feature>
<dbReference type="InterPro" id="IPR036013">
    <property type="entry name" value="Band_7/SPFH_dom_sf"/>
</dbReference>
<keyword evidence="10" id="KW-0378">Hydrolase</keyword>
<keyword evidence="5 6" id="KW-0472">Membrane</keyword>
<feature type="compositionally biased region" description="Polar residues" evidence="8">
    <location>
        <begin position="37"/>
        <end position="54"/>
    </location>
</feature>
<keyword evidence="10" id="KW-0645">Protease</keyword>
<accession>A0ABV1HMQ6</accession>
<comment type="subcellular location">
    <subcellularLocation>
        <location evidence="1 6">Membrane</location>
    </subcellularLocation>
</comment>
<dbReference type="RefSeq" id="WP_349229318.1">
    <property type="nucleotide sequence ID" value="NZ_JBBMFJ010000014.1"/>
</dbReference>
<reference evidence="10 11" key="1">
    <citation type="submission" date="2024-03" db="EMBL/GenBank/DDBJ databases">
        <title>Human intestinal bacterial collection.</title>
        <authorList>
            <person name="Pauvert C."/>
            <person name="Hitch T.C.A."/>
            <person name="Clavel T."/>
        </authorList>
    </citation>
    <scope>NUCLEOTIDE SEQUENCE [LARGE SCALE GENOMIC DNA]</scope>
    <source>
        <strain evidence="10 11">CLA-AP-H27</strain>
    </source>
</reference>
<keyword evidence="3 6" id="KW-0812">Transmembrane</keyword>
<keyword evidence="11" id="KW-1185">Reference proteome</keyword>
<feature type="region of interest" description="Disordered" evidence="8">
    <location>
        <begin position="1"/>
        <end position="72"/>
    </location>
</feature>
<evidence type="ECO:0000256" key="1">
    <source>
        <dbReference type="ARBA" id="ARBA00004370"/>
    </source>
</evidence>
<evidence type="ECO:0000256" key="5">
    <source>
        <dbReference type="ARBA" id="ARBA00023136"/>
    </source>
</evidence>
<name>A0ABV1HMQ6_9FIRM</name>
<comment type="caution">
    <text evidence="10">The sequence shown here is derived from an EMBL/GenBank/DDBJ whole genome shotgun (WGS) entry which is preliminary data.</text>
</comment>
<protein>
    <recommendedName>
        <fullName evidence="6">Protein HflK</fullName>
    </recommendedName>
</protein>
<evidence type="ECO:0000256" key="8">
    <source>
        <dbReference type="SAM" id="MobiDB-lite"/>
    </source>
</evidence>
<evidence type="ECO:0000256" key="7">
    <source>
        <dbReference type="SAM" id="Coils"/>
    </source>
</evidence>
<dbReference type="EMBL" id="JBBMFJ010000014">
    <property type="protein sequence ID" value="MEQ2563117.1"/>
    <property type="molecule type" value="Genomic_DNA"/>
</dbReference>
<evidence type="ECO:0000313" key="10">
    <source>
        <dbReference type="EMBL" id="MEQ2563117.1"/>
    </source>
</evidence>
<feature type="compositionally biased region" description="Polar residues" evidence="8">
    <location>
        <begin position="390"/>
        <end position="419"/>
    </location>
</feature>
<dbReference type="SMART" id="SM00244">
    <property type="entry name" value="PHB"/>
    <property type="match status" value="1"/>
</dbReference>
<dbReference type="NCBIfam" id="TIGR01933">
    <property type="entry name" value="hflK"/>
    <property type="match status" value="1"/>
</dbReference>
<proteinExistence type="inferred from homology"/>
<dbReference type="PANTHER" id="PTHR43327:SF2">
    <property type="entry name" value="MODULATOR OF FTSH PROTEASE HFLK"/>
    <property type="match status" value="1"/>
</dbReference>
<evidence type="ECO:0000256" key="3">
    <source>
        <dbReference type="ARBA" id="ARBA00022692"/>
    </source>
</evidence>
<evidence type="ECO:0000313" key="11">
    <source>
        <dbReference type="Proteomes" id="UP001437460"/>
    </source>
</evidence>
<dbReference type="CDD" id="cd03404">
    <property type="entry name" value="SPFH_HflK"/>
    <property type="match status" value="1"/>
</dbReference>
<dbReference type="SUPFAM" id="SSF117892">
    <property type="entry name" value="Band 7/SPFH domain"/>
    <property type="match status" value="1"/>
</dbReference>
<dbReference type="Proteomes" id="UP001437460">
    <property type="component" value="Unassembled WGS sequence"/>
</dbReference>
<evidence type="ECO:0000256" key="2">
    <source>
        <dbReference type="ARBA" id="ARBA00006971"/>
    </source>
</evidence>
<evidence type="ECO:0000259" key="9">
    <source>
        <dbReference type="SMART" id="SM00244"/>
    </source>
</evidence>
<dbReference type="PANTHER" id="PTHR43327">
    <property type="entry name" value="STOMATIN-LIKE PROTEIN 2, MITOCHONDRIAL"/>
    <property type="match status" value="1"/>
</dbReference>
<gene>
    <name evidence="10" type="primary">hflK</name>
    <name evidence="10" type="ORF">WMO41_08065</name>
</gene>
<keyword evidence="7" id="KW-0175">Coiled coil</keyword>
<feature type="compositionally biased region" description="Basic and acidic residues" evidence="8">
    <location>
        <begin position="13"/>
        <end position="24"/>
    </location>
</feature>
<keyword evidence="4 6" id="KW-1133">Transmembrane helix</keyword>
<dbReference type="InterPro" id="IPR050710">
    <property type="entry name" value="Band7/mec-2_domain"/>
</dbReference>
<feature type="coiled-coil region" evidence="7">
    <location>
        <begin position="263"/>
        <end position="323"/>
    </location>
</feature>
<comment type="subunit">
    <text evidence="6">HflC and HflK may interact to form a multimeric complex.</text>
</comment>
<sequence length="419" mass="46223">MNQNPFGGQDPFDFLRRQMEEQLRQKQQKNQWQNQQSGGANQNRQNSNAGGSQNHEPERFDSDGNPVKNKKKKLRLFRNTGVAAAVVALAMIGINSYYVLDEENYAVVTTLGSPQAESQAGLHFKIPFIQSVTMVSKGIKGMPIGYVQETGESVDEESIMITKDFNFVNTDFYLEYMVNDPVKYLYASSDPEATLKMLAQSYIRDTVGIYNVDDVITTGKALIQSEIKEKLTNRMIAEDIGLSVVNITIQDAFPPTEEVLSAFKNVENAKQGKETAINNANKDRNEKIPQAEAECDQIIKNAEAEKEARINEAQGQVARFEQMYTEYSKYPLITKQRMFYETMEDVLPSMKVYIVDESGTQKMLPLDSFTSAMQSAGSGAASNGSEASGTENSSAKADSSQTGSRSAGQAGDTGSANAQ</sequence>
<dbReference type="InterPro" id="IPR010201">
    <property type="entry name" value="HflK"/>
</dbReference>
<dbReference type="Gene3D" id="3.30.479.30">
    <property type="entry name" value="Band 7 domain"/>
    <property type="match status" value="1"/>
</dbReference>
<dbReference type="GO" id="GO:0008233">
    <property type="term" value="F:peptidase activity"/>
    <property type="evidence" value="ECO:0007669"/>
    <property type="project" value="UniProtKB-KW"/>
</dbReference>
<dbReference type="GO" id="GO:0006508">
    <property type="term" value="P:proteolysis"/>
    <property type="evidence" value="ECO:0007669"/>
    <property type="project" value="UniProtKB-KW"/>
</dbReference>
<feature type="transmembrane region" description="Helical" evidence="6">
    <location>
        <begin position="76"/>
        <end position="100"/>
    </location>
</feature>
<dbReference type="Pfam" id="PF01145">
    <property type="entry name" value="Band_7"/>
    <property type="match status" value="1"/>
</dbReference>
<dbReference type="InterPro" id="IPR001107">
    <property type="entry name" value="Band_7"/>
</dbReference>
<comment type="function">
    <text evidence="6">HflC and HflK could encode or regulate a protease.</text>
</comment>
<feature type="compositionally biased region" description="Low complexity" evidence="8">
    <location>
        <begin position="374"/>
        <end position="389"/>
    </location>
</feature>
<comment type="similarity">
    <text evidence="2 6">Belongs to the band 7/mec-2 family. HflK subfamily.</text>
</comment>
<organism evidence="10 11">
    <name type="scientific">Ventrimonas faecis</name>
    <dbReference type="NCBI Taxonomy" id="3133170"/>
    <lineage>
        <taxon>Bacteria</taxon>
        <taxon>Bacillati</taxon>
        <taxon>Bacillota</taxon>
        <taxon>Clostridia</taxon>
        <taxon>Lachnospirales</taxon>
        <taxon>Lachnospiraceae</taxon>
        <taxon>Ventrimonas</taxon>
    </lineage>
</organism>